<gene>
    <name evidence="1" type="ORF">ACFP90_18880</name>
</gene>
<dbReference type="Proteomes" id="UP001596317">
    <property type="component" value="Unassembled WGS sequence"/>
</dbReference>
<dbReference type="RefSeq" id="WP_380057886.1">
    <property type="nucleotide sequence ID" value="NZ_JBHSWB010000001.1"/>
</dbReference>
<accession>A0ABW1ZN38</accession>
<comment type="caution">
    <text evidence="1">The sequence shown here is derived from an EMBL/GenBank/DDBJ whole genome shotgun (WGS) entry which is preliminary data.</text>
</comment>
<name>A0ABW1ZN38_9DEIO</name>
<organism evidence="1 2">
    <name type="scientific">Deinococcus multiflagellatus</name>
    <dbReference type="NCBI Taxonomy" id="1656887"/>
    <lineage>
        <taxon>Bacteria</taxon>
        <taxon>Thermotogati</taxon>
        <taxon>Deinococcota</taxon>
        <taxon>Deinococci</taxon>
        <taxon>Deinococcales</taxon>
        <taxon>Deinococcaceae</taxon>
        <taxon>Deinococcus</taxon>
    </lineage>
</organism>
<keyword evidence="2" id="KW-1185">Reference proteome</keyword>
<evidence type="ECO:0000313" key="1">
    <source>
        <dbReference type="EMBL" id="MFC6662156.1"/>
    </source>
</evidence>
<evidence type="ECO:0000313" key="2">
    <source>
        <dbReference type="Proteomes" id="UP001596317"/>
    </source>
</evidence>
<proteinExistence type="predicted"/>
<sequence length="49" mass="5145">MAGLAATTQKQDQTNAAIYELVEVIRKRQNVVRGPAGPVGATGRHSPGE</sequence>
<reference evidence="2" key="1">
    <citation type="journal article" date="2019" name="Int. J. Syst. Evol. Microbiol.">
        <title>The Global Catalogue of Microorganisms (GCM) 10K type strain sequencing project: providing services to taxonomists for standard genome sequencing and annotation.</title>
        <authorList>
            <consortium name="The Broad Institute Genomics Platform"/>
            <consortium name="The Broad Institute Genome Sequencing Center for Infectious Disease"/>
            <person name="Wu L."/>
            <person name="Ma J."/>
        </authorList>
    </citation>
    <scope>NUCLEOTIDE SEQUENCE [LARGE SCALE GENOMIC DNA]</scope>
    <source>
        <strain evidence="2">CCUG 63830</strain>
    </source>
</reference>
<evidence type="ECO:0008006" key="3">
    <source>
        <dbReference type="Google" id="ProtNLM"/>
    </source>
</evidence>
<protein>
    <recommendedName>
        <fullName evidence="3">Transposase</fullName>
    </recommendedName>
</protein>
<dbReference type="EMBL" id="JBHSWB010000001">
    <property type="protein sequence ID" value="MFC6662156.1"/>
    <property type="molecule type" value="Genomic_DNA"/>
</dbReference>